<proteinExistence type="predicted"/>
<reference evidence="7 8" key="1">
    <citation type="submission" date="2016-07" db="EMBL/GenBank/DDBJ databases">
        <title>Caryophanon tenue genome sequencing.</title>
        <authorList>
            <person name="Verma A."/>
            <person name="Pal Y."/>
            <person name="Krishnamurthi S."/>
        </authorList>
    </citation>
    <scope>NUCLEOTIDE SEQUENCE [LARGE SCALE GENOMIC DNA]</scope>
    <source>
        <strain evidence="7 8">DSM 14152</strain>
    </source>
</reference>
<feature type="transmembrane region" description="Helical" evidence="6">
    <location>
        <begin position="190"/>
        <end position="214"/>
    </location>
</feature>
<keyword evidence="2" id="KW-1003">Cell membrane</keyword>
<evidence type="ECO:0000256" key="4">
    <source>
        <dbReference type="ARBA" id="ARBA00022989"/>
    </source>
</evidence>
<dbReference type="AlphaFoldDB" id="A0A1C0YM80"/>
<accession>A0A1C0YM80</accession>
<feature type="transmembrane region" description="Helical" evidence="6">
    <location>
        <begin position="46"/>
        <end position="67"/>
    </location>
</feature>
<dbReference type="RefSeq" id="WP_066542083.1">
    <property type="nucleotide sequence ID" value="NZ_MASJ01000001.1"/>
</dbReference>
<comment type="caution">
    <text evidence="7">The sequence shown here is derived from an EMBL/GenBank/DDBJ whole genome shotgun (WGS) entry which is preliminary data.</text>
</comment>
<feature type="transmembrane region" description="Helical" evidence="6">
    <location>
        <begin position="163"/>
        <end position="184"/>
    </location>
</feature>
<keyword evidence="4 6" id="KW-1133">Transmembrane helix</keyword>
<evidence type="ECO:0000256" key="2">
    <source>
        <dbReference type="ARBA" id="ARBA00022475"/>
    </source>
</evidence>
<dbReference type="GO" id="GO:0005886">
    <property type="term" value="C:plasma membrane"/>
    <property type="evidence" value="ECO:0007669"/>
    <property type="project" value="UniProtKB-SubCell"/>
</dbReference>
<keyword evidence="8" id="KW-1185">Reference proteome</keyword>
<keyword evidence="3 6" id="KW-0812">Transmembrane</keyword>
<dbReference type="Proteomes" id="UP000093199">
    <property type="component" value="Unassembled WGS sequence"/>
</dbReference>
<evidence type="ECO:0000256" key="3">
    <source>
        <dbReference type="ARBA" id="ARBA00022692"/>
    </source>
</evidence>
<sequence>MSSLMKGTAILTIGLFLSKALGLIYIFPFYALVGEENVVLYQYAYIPYNILLSIAISGAPIAVSKFVSKYNAIGDYEAGRKLVRSGLLVMIVTGIVSFIALYLLATPIAHIVIKDDEQIFTVAQIAEVIRWVSFALIVVPFMSLTRGFFQGYGHYMPTSVSQLIEQIVRIIVLLGGAFVVVVLMEKDALVAINFAVFAATIGAIGGLVVLYFYWKKHQPEFDTLRATSVSSGELSYGKIYKEVITYSIPIVFVGLAISLFQLVDMFTFNSAMASIGLAAVTDTYFGMFTFLTHKIVVIPVMLATGFSMALVPAITKLYMEKNYGAVRESMDKTFQILLFITVPAAVGISLLADDIYHLLYSKSAMGAEVLANYAPVAILFALFSVTAALLQGIDYQKWIVTSLTIGVLTKLTLNTVLIQQFEVNGAILATAIGYAVTILINLVVIVRVLKYRSPQLVKRVLTILLLTAIMALNVYVVSRLMGLWLPHDTKLQAIIHLAVTVSFGLFVYGFLSYKIGLAQQLLGKRLDGVLRKLRVKK</sequence>
<feature type="transmembrane region" description="Helical" evidence="6">
    <location>
        <begin position="243"/>
        <end position="263"/>
    </location>
</feature>
<keyword evidence="5 6" id="KW-0472">Membrane</keyword>
<evidence type="ECO:0000256" key="1">
    <source>
        <dbReference type="ARBA" id="ARBA00004651"/>
    </source>
</evidence>
<feature type="transmembrane region" description="Helical" evidence="6">
    <location>
        <begin position="461"/>
        <end position="481"/>
    </location>
</feature>
<dbReference type="InterPro" id="IPR050833">
    <property type="entry name" value="Poly_Biosynth_Transport"/>
</dbReference>
<feature type="transmembrane region" description="Helical" evidence="6">
    <location>
        <begin position="493"/>
        <end position="511"/>
    </location>
</feature>
<dbReference type="GO" id="GO:0051301">
    <property type="term" value="P:cell division"/>
    <property type="evidence" value="ECO:0007669"/>
    <property type="project" value="UniProtKB-KW"/>
</dbReference>
<dbReference type="CDD" id="cd13124">
    <property type="entry name" value="MATE_SpoVB_like"/>
    <property type="match status" value="1"/>
</dbReference>
<name>A0A1C0YM80_9BACL</name>
<dbReference type="PANTHER" id="PTHR30250">
    <property type="entry name" value="PST FAMILY PREDICTED COLANIC ACID TRANSPORTER"/>
    <property type="match status" value="1"/>
</dbReference>
<dbReference type="Pfam" id="PF01943">
    <property type="entry name" value="Polysacc_synt"/>
    <property type="match status" value="1"/>
</dbReference>
<evidence type="ECO:0000256" key="5">
    <source>
        <dbReference type="ARBA" id="ARBA00023136"/>
    </source>
</evidence>
<evidence type="ECO:0000313" key="7">
    <source>
        <dbReference type="EMBL" id="OCS88287.1"/>
    </source>
</evidence>
<feature type="transmembrane region" description="Helical" evidence="6">
    <location>
        <begin position="119"/>
        <end position="142"/>
    </location>
</feature>
<feature type="transmembrane region" description="Helical" evidence="6">
    <location>
        <begin position="334"/>
        <end position="352"/>
    </location>
</feature>
<feature type="transmembrane region" description="Helical" evidence="6">
    <location>
        <begin position="372"/>
        <end position="391"/>
    </location>
</feature>
<feature type="transmembrane region" description="Helical" evidence="6">
    <location>
        <begin position="427"/>
        <end position="449"/>
    </location>
</feature>
<keyword evidence="7" id="KW-0131">Cell cycle</keyword>
<dbReference type="InterPro" id="IPR024923">
    <property type="entry name" value="PG_synth_SpoVB"/>
</dbReference>
<gene>
    <name evidence="7" type="ORF">A6M13_00135</name>
</gene>
<keyword evidence="7" id="KW-0132">Cell division</keyword>
<protein>
    <submittedName>
        <fullName evidence="7">Cell division protein</fullName>
    </submittedName>
</protein>
<dbReference type="InterPro" id="IPR002797">
    <property type="entry name" value="Polysacc_synth"/>
</dbReference>
<evidence type="ECO:0000256" key="6">
    <source>
        <dbReference type="SAM" id="Phobius"/>
    </source>
</evidence>
<dbReference type="STRING" id="33978.A6M13_00135"/>
<dbReference type="OrthoDB" id="9775950at2"/>
<dbReference type="PANTHER" id="PTHR30250:SF21">
    <property type="entry name" value="LIPID II FLIPPASE MURJ"/>
    <property type="match status" value="1"/>
</dbReference>
<feature type="transmembrane region" description="Helical" evidence="6">
    <location>
        <begin position="87"/>
        <end position="113"/>
    </location>
</feature>
<organism evidence="7 8">
    <name type="scientific">Caryophanon tenue</name>
    <dbReference type="NCBI Taxonomy" id="33978"/>
    <lineage>
        <taxon>Bacteria</taxon>
        <taxon>Bacillati</taxon>
        <taxon>Bacillota</taxon>
        <taxon>Bacilli</taxon>
        <taxon>Bacillales</taxon>
        <taxon>Caryophanaceae</taxon>
        <taxon>Caryophanon</taxon>
    </lineage>
</organism>
<feature type="transmembrane region" description="Helical" evidence="6">
    <location>
        <begin position="295"/>
        <end position="314"/>
    </location>
</feature>
<dbReference type="PIRSF" id="PIRSF038958">
    <property type="entry name" value="PG_synth_SpoVB"/>
    <property type="match status" value="1"/>
</dbReference>
<comment type="subcellular location">
    <subcellularLocation>
        <location evidence="1">Cell membrane</location>
        <topology evidence="1">Multi-pass membrane protein</topology>
    </subcellularLocation>
</comment>
<dbReference type="EMBL" id="MASJ01000001">
    <property type="protein sequence ID" value="OCS88287.1"/>
    <property type="molecule type" value="Genomic_DNA"/>
</dbReference>
<evidence type="ECO:0000313" key="8">
    <source>
        <dbReference type="Proteomes" id="UP000093199"/>
    </source>
</evidence>
<feature type="transmembrane region" description="Helical" evidence="6">
    <location>
        <begin position="398"/>
        <end position="421"/>
    </location>
</feature>